<evidence type="ECO:0000256" key="7">
    <source>
        <dbReference type="ARBA" id="ARBA00023223"/>
    </source>
</evidence>
<feature type="domain" description="SH3" evidence="12">
    <location>
        <begin position="1175"/>
        <end position="1233"/>
    </location>
</feature>
<evidence type="ECO:0000256" key="10">
    <source>
        <dbReference type="SAM" id="Coils"/>
    </source>
</evidence>
<dbReference type="PROSITE" id="PS50031">
    <property type="entry name" value="EH"/>
    <property type="match status" value="2"/>
</dbReference>
<protein>
    <submittedName>
        <fullName evidence="19 20">Intersectin-2 isoform X5</fullName>
    </submittedName>
</protein>
<evidence type="ECO:0000256" key="6">
    <source>
        <dbReference type="ARBA" id="ARBA00022837"/>
    </source>
</evidence>
<evidence type="ECO:0000256" key="11">
    <source>
        <dbReference type="SAM" id="MobiDB-lite"/>
    </source>
</evidence>
<feature type="domain" description="EH" evidence="16">
    <location>
        <begin position="24"/>
        <end position="112"/>
    </location>
</feature>
<dbReference type="SUPFAM" id="SSF50729">
    <property type="entry name" value="PH domain-like"/>
    <property type="match status" value="1"/>
</dbReference>
<dbReference type="InterPro" id="IPR001452">
    <property type="entry name" value="SH3_domain"/>
</dbReference>
<evidence type="ECO:0000256" key="8">
    <source>
        <dbReference type="ARBA" id="ARBA00023262"/>
    </source>
</evidence>
<evidence type="ECO:0000259" key="15">
    <source>
        <dbReference type="PROSITE" id="PS50010"/>
    </source>
</evidence>
<evidence type="ECO:0000256" key="4">
    <source>
        <dbReference type="ARBA" id="ARBA00022490"/>
    </source>
</evidence>
<evidence type="ECO:0000256" key="2">
    <source>
        <dbReference type="ARBA" id="ARBA00007828"/>
    </source>
</evidence>
<feature type="domain" description="EF-hand" evidence="17">
    <location>
        <begin position="331"/>
        <end position="366"/>
    </location>
</feature>
<name>A0ABM4BGF7_HYDVU</name>
<dbReference type="Pfam" id="PF14604">
    <property type="entry name" value="SH3_9"/>
    <property type="match status" value="1"/>
</dbReference>
<gene>
    <name evidence="19 20 21 22" type="primary">LOC100209603</name>
</gene>
<dbReference type="InterPro" id="IPR051480">
    <property type="entry name" value="Endocytic_GEF_Adapter"/>
</dbReference>
<dbReference type="CDD" id="cd00160">
    <property type="entry name" value="RhoGEF"/>
    <property type="match status" value="1"/>
</dbReference>
<evidence type="ECO:0000313" key="21">
    <source>
        <dbReference type="RefSeq" id="XP_065648092.1"/>
    </source>
</evidence>
<feature type="region of interest" description="Disordered" evidence="11">
    <location>
        <begin position="897"/>
        <end position="919"/>
    </location>
</feature>
<organism evidence="18 20">
    <name type="scientific">Hydra vulgaris</name>
    <name type="common">Hydra</name>
    <name type="synonym">Hydra attenuata</name>
    <dbReference type="NCBI Taxonomy" id="6087"/>
    <lineage>
        <taxon>Eukaryota</taxon>
        <taxon>Metazoa</taxon>
        <taxon>Cnidaria</taxon>
        <taxon>Hydrozoa</taxon>
        <taxon>Hydroidolina</taxon>
        <taxon>Anthoathecata</taxon>
        <taxon>Aplanulata</taxon>
        <taxon>Hydridae</taxon>
        <taxon>Hydra</taxon>
    </lineage>
</organism>
<dbReference type="SUPFAM" id="SSF49562">
    <property type="entry name" value="C2 domain (Calcium/lipid-binding domain, CaLB)"/>
    <property type="match status" value="1"/>
</dbReference>
<dbReference type="InterPro" id="IPR001849">
    <property type="entry name" value="PH_domain"/>
</dbReference>
<dbReference type="Pfam" id="PF00621">
    <property type="entry name" value="RhoGEF"/>
    <property type="match status" value="1"/>
</dbReference>
<dbReference type="Proteomes" id="UP001652625">
    <property type="component" value="Chromosome 03"/>
</dbReference>
<dbReference type="SMART" id="SM00239">
    <property type="entry name" value="C2"/>
    <property type="match status" value="1"/>
</dbReference>
<feature type="coiled-coil region" evidence="10">
    <location>
        <begin position="689"/>
        <end position="719"/>
    </location>
</feature>
<dbReference type="PROSITE" id="PS50222">
    <property type="entry name" value="EF_HAND_2"/>
    <property type="match status" value="2"/>
</dbReference>
<dbReference type="Gene3D" id="2.30.30.40">
    <property type="entry name" value="SH3 Domains"/>
    <property type="match status" value="5"/>
</dbReference>
<feature type="domain" description="EH" evidence="16">
    <location>
        <begin position="298"/>
        <end position="387"/>
    </location>
</feature>
<feature type="domain" description="DH" evidence="15">
    <location>
        <begin position="1502"/>
        <end position="1688"/>
    </location>
</feature>
<dbReference type="CDD" id="cd11839">
    <property type="entry name" value="SH3_Intersectin_4"/>
    <property type="match status" value="1"/>
</dbReference>
<keyword evidence="8" id="KW-0599">Photoprotein</keyword>
<comment type="similarity">
    <text evidence="2">Belongs to the aequorin family.</text>
</comment>
<keyword evidence="10" id="KW-0175">Coiled coil</keyword>
<evidence type="ECO:0000313" key="18">
    <source>
        <dbReference type="Proteomes" id="UP001652625"/>
    </source>
</evidence>
<dbReference type="InterPro" id="IPR036028">
    <property type="entry name" value="SH3-like_dom_sf"/>
</dbReference>
<dbReference type="CDD" id="cd11836">
    <property type="entry name" value="SH3_Intersectin_1"/>
    <property type="match status" value="1"/>
</dbReference>
<evidence type="ECO:0000259" key="13">
    <source>
        <dbReference type="PROSITE" id="PS50003"/>
    </source>
</evidence>
<keyword evidence="4" id="KW-0963">Cytoplasm</keyword>
<dbReference type="Gene3D" id="2.30.29.30">
    <property type="entry name" value="Pleckstrin-homology domain (PH domain)/Phosphotyrosine-binding domain (PTB)"/>
    <property type="match status" value="1"/>
</dbReference>
<dbReference type="SMART" id="SM00054">
    <property type="entry name" value="EFh"/>
    <property type="match status" value="2"/>
</dbReference>
<evidence type="ECO:0000256" key="9">
    <source>
        <dbReference type="PROSITE-ProRule" id="PRU00192"/>
    </source>
</evidence>
<dbReference type="Gene3D" id="1.10.238.10">
    <property type="entry name" value="EF-hand"/>
    <property type="match status" value="2"/>
</dbReference>
<evidence type="ECO:0000313" key="22">
    <source>
        <dbReference type="RefSeq" id="XP_065648093.1"/>
    </source>
</evidence>
<proteinExistence type="inferred from homology"/>
<feature type="region of interest" description="Disordered" evidence="11">
    <location>
        <begin position="804"/>
        <end position="828"/>
    </location>
</feature>
<dbReference type="SUPFAM" id="SSF50044">
    <property type="entry name" value="SH3-domain"/>
    <property type="match status" value="5"/>
</dbReference>
<dbReference type="RefSeq" id="XP_065648091.1">
    <property type="nucleotide sequence ID" value="XM_065792019.1"/>
</dbReference>
<dbReference type="RefSeq" id="XP_065648090.1">
    <property type="nucleotide sequence ID" value="XM_065792018.1"/>
</dbReference>
<dbReference type="PANTHER" id="PTHR46006:SF6">
    <property type="entry name" value="INTERSECTIN-2 ISOFORM X1"/>
    <property type="match status" value="1"/>
</dbReference>
<keyword evidence="6" id="KW-0106">Calcium</keyword>
<dbReference type="Pfam" id="PF00168">
    <property type="entry name" value="C2"/>
    <property type="match status" value="1"/>
</dbReference>
<dbReference type="InterPro" id="IPR035892">
    <property type="entry name" value="C2_domain_sf"/>
</dbReference>
<dbReference type="GeneID" id="100209603"/>
<dbReference type="InterPro" id="IPR035899">
    <property type="entry name" value="DBL_dom_sf"/>
</dbReference>
<dbReference type="Pfam" id="PF07653">
    <property type="entry name" value="SH3_2"/>
    <property type="match status" value="1"/>
</dbReference>
<dbReference type="CDD" id="cd00052">
    <property type="entry name" value="EH"/>
    <property type="match status" value="2"/>
</dbReference>
<dbReference type="SUPFAM" id="SSF48065">
    <property type="entry name" value="DBL homology domain (DH-domain)"/>
    <property type="match status" value="1"/>
</dbReference>
<feature type="compositionally biased region" description="Polar residues" evidence="11">
    <location>
        <begin position="1051"/>
        <end position="1064"/>
    </location>
</feature>
<dbReference type="CDD" id="cd11837">
    <property type="entry name" value="SH3_Intersectin_2"/>
    <property type="match status" value="1"/>
</dbReference>
<dbReference type="InterPro" id="IPR011992">
    <property type="entry name" value="EF-hand-dom_pair"/>
</dbReference>
<feature type="domain" description="EF-hand" evidence="17">
    <location>
        <begin position="56"/>
        <end position="91"/>
    </location>
</feature>
<dbReference type="RefSeq" id="XP_065648093.1">
    <property type="nucleotide sequence ID" value="XM_065792021.1"/>
</dbReference>
<dbReference type="PROSITE" id="PS50004">
    <property type="entry name" value="C2"/>
    <property type="match status" value="1"/>
</dbReference>
<evidence type="ECO:0000256" key="3">
    <source>
        <dbReference type="ARBA" id="ARBA00022443"/>
    </source>
</evidence>
<dbReference type="SMART" id="SM00233">
    <property type="entry name" value="PH"/>
    <property type="match status" value="1"/>
</dbReference>
<dbReference type="PRINTS" id="PR00452">
    <property type="entry name" value="SH3DOMAIN"/>
</dbReference>
<evidence type="ECO:0000259" key="12">
    <source>
        <dbReference type="PROSITE" id="PS50002"/>
    </source>
</evidence>
<evidence type="ECO:0000259" key="16">
    <source>
        <dbReference type="PROSITE" id="PS50031"/>
    </source>
</evidence>
<reference evidence="19 20" key="1">
    <citation type="submission" date="2025-05" db="UniProtKB">
        <authorList>
            <consortium name="RefSeq"/>
        </authorList>
    </citation>
    <scope>IDENTIFICATION</scope>
</reference>
<dbReference type="InterPro" id="IPR018247">
    <property type="entry name" value="EF_Hand_1_Ca_BS"/>
</dbReference>
<evidence type="ECO:0000256" key="1">
    <source>
        <dbReference type="ARBA" id="ARBA00004496"/>
    </source>
</evidence>
<keyword evidence="3 9" id="KW-0728">SH3 domain</keyword>
<dbReference type="PROSITE" id="PS50002">
    <property type="entry name" value="SH3"/>
    <property type="match status" value="5"/>
</dbReference>
<feature type="domain" description="C2" evidence="14">
    <location>
        <begin position="1846"/>
        <end position="1964"/>
    </location>
</feature>
<dbReference type="Pfam" id="PF00018">
    <property type="entry name" value="SH3_1"/>
    <property type="match status" value="3"/>
</dbReference>
<sequence>MMHFQGVDSTAQFLGDVWMIQADQKIRHEKTFQSLNPVSNKISGEQAKKFFMRSNLPTPVLGQIWSLSDLDHDGRMTLQEFIIAMHIIENKLKGIEVPKVLPLSIINSSSNLSPQTSASFIQPNVGSQGPLTNIGLLQPTFGGPGLIQPLIPTQNVLAPTSLIKPVNPPLQPNPTSYFTNDVFSTLQQSHNVFPQQLPNSGFVAQPPSSIFARNYQPAVPNLTNLTSQSYMPQQTFGPNNSSQSYMPQPTYSPKDNFAQKDAFSILGDGLSDFHLKETLTRNQSITKSENLETMSASNRLKYAQIFKAADHLQTGFLAGEQARQLLIQSGVEPSILMKIWELSDINTDGCLDLEEFIIAMHLINLTKLNIPLPNTLPPSLVPPSIQNRKLSISEPPQPQSFASFEDRRKMNWEKGQSELERRRNELQEKERKEREERERKEREFEEQKIKKREEAERKRLEALENERIQKEKLEKEQEALRKQMIEQRQAAQIEAEHQRQREWENRKMEEMLNQKEHEENIVKELKTRLQRLKDDLTTQALNLESMTTSYSTKKNKGIELQSAIDILIQDKDLKMKDISRLQAQLQLSKKELSSLIDERERFSLELHNKDSTQTTEAVSAIHSSIQQMKMGISRLRKRLLSIEAETATVLKEANQINEKQKVLTNNLLEKKQLQKDLISKCDQVIKTKCDQVVKNKNELRESVKEKREADLRSEELKKRLGENVATKQKDVKFEAFPNSGHLQKDTTLLKNEDILGKVPPPRPKDKPQASPVKQPFFFIQPTSSSSSMTDLNQINIQANVTPERPLDNSLKKTNSIKTPPTRPALPKVKSDVGFSFIDKEENKKKDDSTTFKKMVMQAEQEKVAKEKIERERFEIESRRLESEKIEREKIERERIEREKNERERNERERDKQKLEKKMEDDEKKLKQVEITKQIEEMRNKRIEKKKVSIAPEKSQVLSVATPDKSQVSNQYVKRTPYKLMYSFENRNPDELNLKEGDIVQVDENDKTVPTGWLRGTFKGAEGLFPANYASKIQSDTFSDYVELNPRANVSALNGNNNTQNSSIQVDEKKESFPKLKPVIKQPETKPSGNRPKTALLPSVATLKPLQPLSNTEKDFEKDADLFPHYDYVADSPSKTNLDISDLYASPMKNKNDTIVESEDIYQTVGAPVAASENFGEKIQVVALYLYRAKKDDHLSFNKGDMISVQQQQDQWWFGECHGESGWFPKSYVKPIGVDNSPSIENIGTIIKKSASEEQVVNVSSTIDKECIALYSYSGPDGDLTFNEGDTILVLNDDGEWWNGYCNGVIGMFPGNYVQVIESKEFRKELASVVTKYVANNKHEVSLNVGQLVHIHIMNPSGWWKGEVQVRGKSKPIGWFPSENVKLKSKGDQLKSQQKSQLQMQTKNMDSEENLYSVPTKKKDQYKQVLAVFSYTAQNEDELTFCKGSMINVLSKDGEWWKGELDGQTGVFPYNYVQELQSDLSTSQWSGSFDSTLLKSMSNEERQRQNHIYELINTEQDYMNDLSLTLEVFYNPMAESKMLNDHELHTVFINWKELIMCNMKFLKAMLVRKKMSATDKIEAIGDILIEQLPHFSPYIRFCSCMSKACRLLQDKVEKDAEFKQFEKKCAGDSRLKQNLSLSSYLLKPLQRITKYPLIISGILKYTPEEHYDRANLLASHEKAEELCTQVNEAVRSQENSSRLEWLQERVNLAGLEEDLVFNSQTNCLGQRKYVYHGILHKHKSNKELRVFLFNDFLLLCRLQNTHFQSKPLLTVFHPDSGMQLTIYKKAIFLNEITVKLPTDPEINETLFHLSHIDCVYSFRAPSKMERNTWVNKIQQASQIFIETEREKRSKITRARSVCDSNEVGRLIVTIMEGADLHPSDPTGTSDPYCEVSMGSQEQKTKVIPKDLNPKWNSTMIFSVKDLEKDVLCISVFDRDFFSPNDFLGRTEVTVSSILKEGSGPITKRLLLHEVDTGEIVVTLELKNLKIL</sequence>
<dbReference type="Gene3D" id="2.60.40.150">
    <property type="entry name" value="C2 domain"/>
    <property type="match status" value="1"/>
</dbReference>
<dbReference type="Pfam" id="PF12763">
    <property type="entry name" value="EH"/>
    <property type="match status" value="2"/>
</dbReference>
<keyword evidence="18" id="KW-1185">Reference proteome</keyword>
<evidence type="ECO:0000313" key="20">
    <source>
        <dbReference type="RefSeq" id="XP_065648091.1"/>
    </source>
</evidence>
<dbReference type="SMART" id="SM00027">
    <property type="entry name" value="EH"/>
    <property type="match status" value="2"/>
</dbReference>
<keyword evidence="5" id="KW-0254">Endocytosis</keyword>
<feature type="compositionally biased region" description="Basic and acidic residues" evidence="11">
    <location>
        <begin position="404"/>
        <end position="453"/>
    </location>
</feature>
<comment type="subcellular location">
    <subcellularLocation>
        <location evidence="1">Cytoplasm</location>
    </subcellularLocation>
</comment>
<feature type="region of interest" description="Disordered" evidence="11">
    <location>
        <begin position="1051"/>
        <end position="1070"/>
    </location>
</feature>
<dbReference type="CDD" id="cd11840">
    <property type="entry name" value="SH3_Intersectin_5"/>
    <property type="match status" value="1"/>
</dbReference>
<dbReference type="SMART" id="SM00325">
    <property type="entry name" value="RhoGEF"/>
    <property type="match status" value="1"/>
</dbReference>
<keyword evidence="7" id="KW-0455">Luminescence</keyword>
<feature type="domain" description="PH" evidence="13">
    <location>
        <begin position="1727"/>
        <end position="1837"/>
    </location>
</feature>
<dbReference type="PROSITE" id="PS50003">
    <property type="entry name" value="PH_DOMAIN"/>
    <property type="match status" value="1"/>
</dbReference>
<dbReference type="PROSITE" id="PS00018">
    <property type="entry name" value="EF_HAND_1"/>
    <property type="match status" value="2"/>
</dbReference>
<dbReference type="SMART" id="SM00326">
    <property type="entry name" value="SH3"/>
    <property type="match status" value="5"/>
</dbReference>
<dbReference type="InterPro" id="IPR011993">
    <property type="entry name" value="PH-like_dom_sf"/>
</dbReference>
<feature type="domain" description="SH3" evidence="12">
    <location>
        <begin position="1261"/>
        <end position="1318"/>
    </location>
</feature>
<feature type="domain" description="SH3" evidence="12">
    <location>
        <begin position="972"/>
        <end position="1034"/>
    </location>
</feature>
<dbReference type="Pfam" id="PF16652">
    <property type="entry name" value="PH_13"/>
    <property type="match status" value="1"/>
</dbReference>
<evidence type="ECO:0000259" key="17">
    <source>
        <dbReference type="PROSITE" id="PS50222"/>
    </source>
</evidence>
<feature type="domain" description="SH3" evidence="12">
    <location>
        <begin position="1419"/>
        <end position="1477"/>
    </location>
</feature>
<evidence type="ECO:0000259" key="14">
    <source>
        <dbReference type="PROSITE" id="PS50004"/>
    </source>
</evidence>
<feature type="region of interest" description="Disordered" evidence="11">
    <location>
        <begin position="388"/>
        <end position="453"/>
    </location>
</feature>
<dbReference type="SUPFAM" id="SSF47473">
    <property type="entry name" value="EF-hand"/>
    <property type="match status" value="2"/>
</dbReference>
<feature type="domain" description="SH3" evidence="12">
    <location>
        <begin position="1321"/>
        <end position="1385"/>
    </location>
</feature>
<dbReference type="InterPro" id="IPR002048">
    <property type="entry name" value="EF_hand_dom"/>
</dbReference>
<evidence type="ECO:0000256" key="5">
    <source>
        <dbReference type="ARBA" id="ARBA00022583"/>
    </source>
</evidence>
<dbReference type="RefSeq" id="XP_065648092.1">
    <property type="nucleotide sequence ID" value="XM_065792020.1"/>
</dbReference>
<dbReference type="PANTHER" id="PTHR46006">
    <property type="entry name" value="RHO GUANINE NUCLEOTIDE EXCHANGE FACTOR AT 64C, ISOFORM A"/>
    <property type="match status" value="1"/>
</dbReference>
<dbReference type="PROSITE" id="PS50010">
    <property type="entry name" value="DH_2"/>
    <property type="match status" value="1"/>
</dbReference>
<dbReference type="InterPro" id="IPR000008">
    <property type="entry name" value="C2_dom"/>
</dbReference>
<accession>A0ABM4BGF7</accession>
<evidence type="ECO:0000313" key="19">
    <source>
        <dbReference type="RefSeq" id="XP_065648090.1"/>
    </source>
</evidence>
<dbReference type="Gene3D" id="1.20.900.10">
    <property type="entry name" value="Dbl homology (DH) domain"/>
    <property type="match status" value="1"/>
</dbReference>
<dbReference type="InterPro" id="IPR000261">
    <property type="entry name" value="EH_dom"/>
</dbReference>
<dbReference type="InterPro" id="IPR000219">
    <property type="entry name" value="DH_dom"/>
</dbReference>